<evidence type="ECO:0000313" key="3">
    <source>
        <dbReference type="EMBL" id="ODJ87949.1"/>
    </source>
</evidence>
<sequence length="382" mass="42323">MRETPLGMPHVCLFILKFGDGGVERMMVNIARGLSLIGVRVDFIVKETDAPYLHLLPPEVRIIRFQVSKQKAALPKLIDYLRNNDPHIVLSAKTLDDQVALLAKQRHAGRTRFFLRPGTALLSRMKARGTHPLRRWLKKRQLVSLFSRADGVVAVSQGVADEVVEISHIPLAKINVIKNPTITPELYQQAEMSVDDEWLAPALPPLILGIGGLRRQKDFPTLMRAFALVRKQLPCRLMILGQGNKEEQLLSLAQELDLGEDFRLPGFVDNPYAYLKAAKLFVLSSLWEGSPNVLTEALALGISCVSTDCPSGPYEVTRGGEVAPLVPMGDPERLAEAMLQTLRQPLDAKRLKEAVSDYTLEKSARGYMAAFGLTVPQAIDGH</sequence>
<dbReference type="Gene3D" id="3.40.50.2000">
    <property type="entry name" value="Glycogen Phosphorylase B"/>
    <property type="match status" value="2"/>
</dbReference>
<dbReference type="SUPFAM" id="SSF53756">
    <property type="entry name" value="UDP-Glycosyltransferase/glycogen phosphorylase"/>
    <property type="match status" value="1"/>
</dbReference>
<dbReference type="GO" id="GO:0016757">
    <property type="term" value="F:glycosyltransferase activity"/>
    <property type="evidence" value="ECO:0007669"/>
    <property type="project" value="UniProtKB-KW"/>
</dbReference>
<keyword evidence="3" id="KW-0808">Transferase</keyword>
<organism evidence="3 4">
    <name type="scientific">Candidatus Thiodiazotropha endolucinida</name>
    <dbReference type="NCBI Taxonomy" id="1655433"/>
    <lineage>
        <taxon>Bacteria</taxon>
        <taxon>Pseudomonadati</taxon>
        <taxon>Pseudomonadota</taxon>
        <taxon>Gammaproteobacteria</taxon>
        <taxon>Chromatiales</taxon>
        <taxon>Sedimenticolaceae</taxon>
        <taxon>Candidatus Thiodiazotropha</taxon>
    </lineage>
</organism>
<gene>
    <name evidence="3" type="primary">pglJ_1</name>
    <name evidence="3" type="ORF">CODIS_17200</name>
</gene>
<dbReference type="EC" id="2.4.1.291" evidence="3"/>
<dbReference type="Pfam" id="PF13439">
    <property type="entry name" value="Glyco_transf_4"/>
    <property type="match status" value="1"/>
</dbReference>
<dbReference type="Proteomes" id="UP000094769">
    <property type="component" value="Unassembled WGS sequence"/>
</dbReference>
<dbReference type="AlphaFoldDB" id="A0A7Z0VMN3"/>
<dbReference type="EMBL" id="MARB01000008">
    <property type="protein sequence ID" value="ODJ87949.1"/>
    <property type="molecule type" value="Genomic_DNA"/>
</dbReference>
<proteinExistence type="predicted"/>
<dbReference type="CDD" id="cd03811">
    <property type="entry name" value="GT4_GT28_WabH-like"/>
    <property type="match status" value="1"/>
</dbReference>
<comment type="caution">
    <text evidence="3">The sequence shown here is derived from an EMBL/GenBank/DDBJ whole genome shotgun (WGS) entry which is preliminary data.</text>
</comment>
<name>A0A7Z0VMN3_9GAMM</name>
<reference evidence="3 4" key="1">
    <citation type="submission" date="2016-06" db="EMBL/GenBank/DDBJ databases">
        <title>Genome sequence of endosymbiont of Candidatus Endolucinida thiodiazotropha.</title>
        <authorList>
            <person name="Poehlein A."/>
            <person name="Koenig S."/>
            <person name="Heiden S.E."/>
            <person name="Thuermer A."/>
            <person name="Voget S."/>
            <person name="Daniel R."/>
            <person name="Markert S."/>
            <person name="Gros O."/>
            <person name="Schweder T."/>
        </authorList>
    </citation>
    <scope>NUCLEOTIDE SEQUENCE [LARGE SCALE GENOMIC DNA]</scope>
    <source>
        <strain evidence="3 4">COS</strain>
    </source>
</reference>
<evidence type="ECO:0000259" key="1">
    <source>
        <dbReference type="Pfam" id="PF00534"/>
    </source>
</evidence>
<dbReference type="PANTHER" id="PTHR12526:SF630">
    <property type="entry name" value="GLYCOSYLTRANSFERASE"/>
    <property type="match status" value="1"/>
</dbReference>
<accession>A0A7Z0VMN3</accession>
<keyword evidence="4" id="KW-1185">Reference proteome</keyword>
<feature type="domain" description="Glycosyl transferase family 1" evidence="1">
    <location>
        <begin position="203"/>
        <end position="354"/>
    </location>
</feature>
<evidence type="ECO:0000313" key="4">
    <source>
        <dbReference type="Proteomes" id="UP000094769"/>
    </source>
</evidence>
<dbReference type="PANTHER" id="PTHR12526">
    <property type="entry name" value="GLYCOSYLTRANSFERASE"/>
    <property type="match status" value="1"/>
</dbReference>
<dbReference type="OrthoDB" id="9792269at2"/>
<evidence type="ECO:0000259" key="2">
    <source>
        <dbReference type="Pfam" id="PF13439"/>
    </source>
</evidence>
<dbReference type="RefSeq" id="WP_069123834.1">
    <property type="nucleotide sequence ID" value="NZ_MARB01000008.1"/>
</dbReference>
<dbReference type="InterPro" id="IPR001296">
    <property type="entry name" value="Glyco_trans_1"/>
</dbReference>
<dbReference type="Pfam" id="PF00534">
    <property type="entry name" value="Glycos_transf_1"/>
    <property type="match status" value="1"/>
</dbReference>
<feature type="domain" description="Glycosyltransferase subfamily 4-like N-terminal" evidence="2">
    <location>
        <begin position="21"/>
        <end position="180"/>
    </location>
</feature>
<dbReference type="InterPro" id="IPR028098">
    <property type="entry name" value="Glyco_trans_4-like_N"/>
</dbReference>
<keyword evidence="3" id="KW-0328">Glycosyltransferase</keyword>
<protein>
    <submittedName>
        <fullName evidence="3">4-alpha-N-acetylgalactosaminyltransferase</fullName>
        <ecNumber evidence="3">2.4.1.291</ecNumber>
    </submittedName>
</protein>